<gene>
    <name evidence="2" type="ORF">F5Z01DRAFT_738496</name>
</gene>
<proteinExistence type="predicted"/>
<comment type="caution">
    <text evidence="2">The sequence shown here is derived from an EMBL/GenBank/DDBJ whole genome shotgun (WGS) entry which is preliminary data.</text>
</comment>
<evidence type="ECO:0000313" key="3">
    <source>
        <dbReference type="Proteomes" id="UP000887229"/>
    </source>
</evidence>
<evidence type="ECO:0000313" key="2">
    <source>
        <dbReference type="EMBL" id="KAG9252288.1"/>
    </source>
</evidence>
<dbReference type="GO" id="GO:0005739">
    <property type="term" value="C:mitochondrion"/>
    <property type="evidence" value="ECO:0007669"/>
    <property type="project" value="TreeGrafter"/>
</dbReference>
<reference evidence="2" key="1">
    <citation type="journal article" date="2021" name="IMA Fungus">
        <title>Genomic characterization of three marine fungi, including Emericellopsis atlantica sp. nov. with signatures of a generalist lifestyle and marine biomass degradation.</title>
        <authorList>
            <person name="Hagestad O.C."/>
            <person name="Hou L."/>
            <person name="Andersen J.H."/>
            <person name="Hansen E.H."/>
            <person name="Altermark B."/>
            <person name="Li C."/>
            <person name="Kuhnert E."/>
            <person name="Cox R.J."/>
            <person name="Crous P.W."/>
            <person name="Spatafora J.W."/>
            <person name="Lail K."/>
            <person name="Amirebrahimi M."/>
            <person name="Lipzen A."/>
            <person name="Pangilinan J."/>
            <person name="Andreopoulos W."/>
            <person name="Hayes R.D."/>
            <person name="Ng V."/>
            <person name="Grigoriev I.V."/>
            <person name="Jackson S.A."/>
            <person name="Sutton T.D.S."/>
            <person name="Dobson A.D.W."/>
            <person name="Rama T."/>
        </authorList>
    </citation>
    <scope>NUCLEOTIDE SEQUENCE</scope>
    <source>
        <strain evidence="2">TS7</strain>
    </source>
</reference>
<dbReference type="RefSeq" id="XP_046116212.1">
    <property type="nucleotide sequence ID" value="XM_046266815.1"/>
</dbReference>
<feature type="region of interest" description="Disordered" evidence="1">
    <location>
        <begin position="12"/>
        <end position="34"/>
    </location>
</feature>
<dbReference type="PANTHER" id="PTHR28002:SF1">
    <property type="entry name" value="MIOREX COMPLEX COMPONENT 11"/>
    <property type="match status" value="1"/>
</dbReference>
<evidence type="ECO:0000256" key="1">
    <source>
        <dbReference type="SAM" id="MobiDB-lite"/>
    </source>
</evidence>
<accession>A0A9P7ZIU2</accession>
<dbReference type="Proteomes" id="UP000887229">
    <property type="component" value="Unassembled WGS sequence"/>
</dbReference>
<protein>
    <submittedName>
        <fullName evidence="2">Uncharacterized protein</fullName>
    </submittedName>
</protein>
<dbReference type="AlphaFoldDB" id="A0A9P7ZIU2"/>
<dbReference type="PANTHER" id="PTHR28002">
    <property type="entry name" value="MIOREX COMPLEX COMPONENT 11"/>
    <property type="match status" value="1"/>
</dbReference>
<sequence length="199" mass="22759">MFRPRLLRPWRQPRRPCQSHARFTSTQGKSASSRIDRVTARLPRPLQKYTTGLRNAPVSHVVSFLILHELTAILPLFALFGVFHYTDWVPVTWMTEHFGGYVQSGIGRFERYFARKGWFGFSREDLEGASGQGDKESQTQEAMDRFESGELKYKILVEIALAYAITKALLPIRIVASVSATPWFARILVKSRALISRKS</sequence>
<dbReference type="OrthoDB" id="5580261at2759"/>
<dbReference type="InterPro" id="IPR018811">
    <property type="entry name" value="MRX11"/>
</dbReference>
<dbReference type="Pfam" id="PF10306">
    <property type="entry name" value="FLILHELTA"/>
    <property type="match status" value="1"/>
</dbReference>
<organism evidence="2 3">
    <name type="scientific">Emericellopsis atlantica</name>
    <dbReference type="NCBI Taxonomy" id="2614577"/>
    <lineage>
        <taxon>Eukaryota</taxon>
        <taxon>Fungi</taxon>
        <taxon>Dikarya</taxon>
        <taxon>Ascomycota</taxon>
        <taxon>Pezizomycotina</taxon>
        <taxon>Sordariomycetes</taxon>
        <taxon>Hypocreomycetidae</taxon>
        <taxon>Hypocreales</taxon>
        <taxon>Bionectriaceae</taxon>
        <taxon>Emericellopsis</taxon>
    </lineage>
</organism>
<feature type="compositionally biased region" description="Polar residues" evidence="1">
    <location>
        <begin position="21"/>
        <end position="33"/>
    </location>
</feature>
<dbReference type="EMBL" id="MU251263">
    <property type="protein sequence ID" value="KAG9252288.1"/>
    <property type="molecule type" value="Genomic_DNA"/>
</dbReference>
<name>A0A9P7ZIU2_9HYPO</name>
<keyword evidence="3" id="KW-1185">Reference proteome</keyword>
<dbReference type="GeneID" id="70297718"/>